<reference evidence="2 3" key="1">
    <citation type="journal article" date="2018" name="Int J Genomics">
        <title>Comparative Genomics of the First and Complete Genome of "Actinobacillus porcitonsillarum" Supports the Novel Species Hypothesis.</title>
        <authorList>
            <person name="Dona V."/>
            <person name="Perreten V."/>
        </authorList>
    </citation>
    <scope>NUCLEOTIDE SEQUENCE [LARGE SCALE GENOMIC DNA]</scope>
    <source>
        <strain evidence="2 3">S4074</strain>
    </source>
</reference>
<dbReference type="RefSeq" id="WP_043991831.1">
    <property type="nucleotide sequence ID" value="NZ_CBDBTG010000039.1"/>
</dbReference>
<sequence length="2601" mass="282557">MNKKSFRVIFSKTLQCLVVVSELARTTGKANEAGMTSGVISQKICKIRPLTFSLFCALGFVGFSENALAELLIQADKNAPKHEQPIVLKTPNGLPQVNIQTLNDKGLSHNKYSRFDVDSKGAILNNSRSQTQTQLAGMVQGNPNLSRGEAKVILNEVNSSDPSILKGYIEVAGKKADVIIANPSGLHCEGCGVINADRATFTTAKPHIQNGSLESFVVEKGKVKVSGKGLDNSRVDYTDIIAKETEINAGVWSKKRLTAVTGKNRVTARTAANMDSDLKIINTVKNSTQAAEESHSPQYALDVSALGGMYAGKVHLIGTEQGLGVRNAGHIGASSENVKIDSQGRIVNQGIVTGYTHAQLSARQGIENQGKLATKQGNIVLTSQADIRQHGSIVVHQGNIRQSAAKGIRQSGETVAKGKISFNAEHIETSESSLIVAGADIQSTQQGETRRLSAQADNGKDIHITVRQQAVLKGKNIASGTLQIKANKANLDKSQISANRIDINAAKDDIQANQAKINAKDSLRLNTSKTLSTEDSHLIAKHIQTAQTDLNTRNSVWEQIGEQDLILNAKSINNQGGAIKTQGKFRIETEQVNNNKGILFTAQLLNINADRISNQQGIMQSSGDMRLSATRLDNQAGVIYSKTAALNIAEINNEEVSDKGSLILATESLVLNSKRLNNQATKAKNEKPTQGIQTNKLTINVDHFDNRKGGVYSGKIISMTGKARLDNRQGELLAIESVDIKDKIGNFVVDNQDGLLQAGNRISLQAKSLINEGAIKTAGDLSIFLKDSFVLNKAFEVGNRLTFKTEGNFENNAKLVVNNQAVIFAQKIQNNKEAEVSSKETALVSKTLLNKGLIDGHKTLIKSDEVTNIGTGRIYGDQLAFKSNALKNFSENLNGEEKSGTIAARSRLDLGVNKLINSNKALVLSLGDAYIGSHLDEHNQAIGKADLIENNSATIEFLGNARVGVKKLINRDTHVKTRIREEKEEFDLYGKEDPITKKVERWYRVGVDGLIDHANGQRHKSATFDFYDPNKQDIVAQKGELWQRKKFTQIKEIAESYDESPAEFLVGGSLFLNSRHTLNQYSKLLIGDKLYFNEQAVNGGTASVQTENGILENKDFTVMLTERKLGEFYRYQQDRRRSGKRKHHKNFFDEKIKSPIDEYTSNESRLNPAINIIGTKLSPIPHSDVTAQSQSGNSQAGNIQLKKTDISYDEDKSGQTNHLISINDKYQIITSGQNLEKNDSGTITSRLVDMTLPNASLYKINPDATQGYIIETDPRFTERRRWLSSGYLLEQLGHNGEGVLKRLGDGFYEQRLVNEQINQLTGRRYLDGYVNDIEQYKALMKNGAKYAKKFNLKVGIGLTAEQMAQLTTDMVWLVNKNITLADGRKVSALVPQVYLSTKGVDIASHSAVIAAKEISGNIASLQNNGVIAGRELTHLNAELLENSGTISGNKIDLSAKQSLVNLAGKIEAVDFLRLSADKKLEIAGTLSDTQSKYGNTERTSLDKTATVSVTGEDGRLILQSNGDLTAKAAGITSKGVVIAKAKELNITTANVKNKEHYNGDADNYYLLDQKSEIGSRIKGSNGVTLIAENDAILRLAEVTSQNGKVIVAAKQGDIKVEAGRTEEQLASAVKSTRRGFLNKTTEKQRYAHNISEAAGSNIDGKNVSLIAEQGNISIKGSAAVAENDLTIAAKQDISILADKNTYFRDEKTERKKSGLMGTGGIGFTIGSKKEQVEQDNTQQSTVRSQVGSLNGDSKIFAGNHYRQTGSIVTARDGNVEIQAKSALLEAARSDYESHYKRTAEQKGVTVAINLPIVQAVQSALNLANMVQKVGESKNNRINAMATANVALDAMGSAEQMIDVVKNIKNAQNLAKGVSEGASISVTYANQKQIQTQQSEGSKGVSSRVNAGGMVNIKAIGDSDNSNITVIGANIGGKKGTFFKADGNVNLLAFKQEHKERSTNKSSGFNTGIAASYGNGGFAFGITAGANYGKGYGNRDEATWLNSRIGNKDSLTKIESGRDTKIKGAQVRGNRVEVSAENLNIESTQDVMRYGSKQMAAEGSITAGYGFSANGSYNQSKVNADFASVNEQSGILAGNSGYDINIRKRTDLKGAVITSTEKAEAAGYNRFSTGVLSHQDIQNQSSYSAKGFGLNGGFSVGGGDTSQEVEGMKLQQIGQNHTDGSSKVEFGGVAGVGSQGNWGITKGLATAFLGQVRDSSRQSGITTSFINTANIQIRESEAQKVLTGKTTEETVKLINKANIHQAVTKTDVEQVKSDLGRDLTIATDFVKNLSNRGDRMYYQMEKNEDSLFSIHDEVKNKNCNHISCLGFEDGSFKDNSQTLKRIIYSDQILTDEQAKLLSNVATAGMLNLERKDKVSSAILYGKTLSSLEETPVILNRGSAGMINEFLFTGFERFRAWANMPAVFGASNATRDHAQINKKLDEYNAYQMAQGKRTIDANNVAHSLGVSGNKNMLNWSEYVGNKYDNTHINFSHLGGSYPSSEIHKQAKGVFKGVNTEYHGVKGDFVYSGLGSLFIGNNPNAKQVKGLGFSEAHSEANQNINNLKYIYELKNNGHKEEKWIKTEKIIQGIYPADFNRKFNTSEEK</sequence>
<gene>
    <name evidence="2" type="ORF">DRF63_05290</name>
</gene>
<dbReference type="Pfam" id="PF13018">
    <property type="entry name" value="ESPR"/>
    <property type="match status" value="1"/>
</dbReference>
<dbReference type="InterPro" id="IPR011050">
    <property type="entry name" value="Pectin_lyase_fold/virulence"/>
</dbReference>
<dbReference type="Proteomes" id="UP000251823">
    <property type="component" value="Chromosome"/>
</dbReference>
<name>A0ABM6X4M9_ACTPL</name>
<dbReference type="NCBIfam" id="TIGR01731">
    <property type="entry name" value="fil_hemag_20aa"/>
    <property type="match status" value="5"/>
</dbReference>
<dbReference type="InterPro" id="IPR025157">
    <property type="entry name" value="Hemagglutinin_rpt"/>
</dbReference>
<dbReference type="EMBL" id="CP030753">
    <property type="protein sequence ID" value="AXA21471.1"/>
    <property type="molecule type" value="Genomic_DNA"/>
</dbReference>
<reference evidence="3" key="2">
    <citation type="submission" date="2018-06" db="EMBL/GenBank/DDBJ databases">
        <title>Complete genome sequence of Actinobacillus pleuropneumoniae serotype 1 strain S4074 obtained by Oxford Nanopore and Illumina sequencing technologies.</title>
        <authorList>
            <person name="Dona V."/>
            <person name="Perreten V."/>
        </authorList>
    </citation>
    <scope>NUCLEOTIDE SEQUENCE [LARGE SCALE GENOMIC DNA]</scope>
    <source>
        <strain evidence="3">S4074</strain>
    </source>
</reference>
<accession>A0ABM6X4M9</accession>
<evidence type="ECO:0000259" key="1">
    <source>
        <dbReference type="SMART" id="SM00912"/>
    </source>
</evidence>
<feature type="domain" description="Filamentous haemagglutinin FhaB/tRNA nuclease CdiA-like TPS" evidence="1">
    <location>
        <begin position="91"/>
        <end position="211"/>
    </location>
</feature>
<dbReference type="Pfam" id="PF13332">
    <property type="entry name" value="Fil_haemagg_2"/>
    <property type="match status" value="2"/>
</dbReference>
<proteinExistence type="predicted"/>
<dbReference type="SUPFAM" id="SSF51126">
    <property type="entry name" value="Pectin lyase-like"/>
    <property type="match status" value="1"/>
</dbReference>
<evidence type="ECO:0000313" key="3">
    <source>
        <dbReference type="Proteomes" id="UP000251823"/>
    </source>
</evidence>
<dbReference type="InterPro" id="IPR012334">
    <property type="entry name" value="Pectin_lyas_fold"/>
</dbReference>
<dbReference type="Pfam" id="PF05860">
    <property type="entry name" value="TPS"/>
    <property type="match status" value="1"/>
</dbReference>
<dbReference type="SMART" id="SM00912">
    <property type="entry name" value="Haemagg_act"/>
    <property type="match status" value="1"/>
</dbReference>
<keyword evidence="3" id="KW-1185">Reference proteome</keyword>
<dbReference type="Gene3D" id="2.160.20.10">
    <property type="entry name" value="Single-stranded right-handed beta-helix, Pectin lyase-like"/>
    <property type="match status" value="1"/>
</dbReference>
<dbReference type="InterPro" id="IPR010069">
    <property type="entry name" value="CdiA_FHA1_rpt"/>
</dbReference>
<protein>
    <submittedName>
        <fullName evidence="2">Filamentous hemagglutinin N-terminal domain-containing protein</fullName>
    </submittedName>
</protein>
<dbReference type="GeneID" id="48599188"/>
<dbReference type="InterPro" id="IPR008638">
    <property type="entry name" value="FhaB/CdiA-like_TPS"/>
</dbReference>
<organism evidence="2 3">
    <name type="scientific">Actinobacillus pleuropneumoniae</name>
    <name type="common">Haemophilus pleuropneumoniae</name>
    <dbReference type="NCBI Taxonomy" id="715"/>
    <lineage>
        <taxon>Bacteria</taxon>
        <taxon>Pseudomonadati</taxon>
        <taxon>Pseudomonadota</taxon>
        <taxon>Gammaproteobacteria</taxon>
        <taxon>Pasteurellales</taxon>
        <taxon>Pasteurellaceae</taxon>
        <taxon>Actinobacillus</taxon>
    </lineage>
</organism>
<evidence type="ECO:0000313" key="2">
    <source>
        <dbReference type="EMBL" id="AXA21471.1"/>
    </source>
</evidence>
<dbReference type="NCBIfam" id="TIGR01901">
    <property type="entry name" value="adhes_NPXG"/>
    <property type="match status" value="1"/>
</dbReference>
<dbReference type="InterPro" id="IPR024973">
    <property type="entry name" value="ESPR"/>
</dbReference>